<dbReference type="Proteomes" id="UP000499080">
    <property type="component" value="Unassembled WGS sequence"/>
</dbReference>
<keyword evidence="2" id="KW-1185">Reference proteome</keyword>
<name>A0A4Y2D707_ARAVE</name>
<accession>A0A4Y2D707</accession>
<reference evidence="1 2" key="1">
    <citation type="journal article" date="2019" name="Sci. Rep.">
        <title>Orb-weaving spider Araneus ventricosus genome elucidates the spidroin gene catalogue.</title>
        <authorList>
            <person name="Kono N."/>
            <person name="Nakamura H."/>
            <person name="Ohtoshi R."/>
            <person name="Moran D.A.P."/>
            <person name="Shinohara A."/>
            <person name="Yoshida Y."/>
            <person name="Fujiwara M."/>
            <person name="Mori M."/>
            <person name="Tomita M."/>
            <person name="Arakawa K."/>
        </authorList>
    </citation>
    <scope>NUCLEOTIDE SEQUENCE [LARGE SCALE GENOMIC DNA]</scope>
</reference>
<protein>
    <submittedName>
        <fullName evidence="1">Uncharacterized protein</fullName>
    </submittedName>
</protein>
<sequence>MIAKWQDELAKSVQSVQQVETGDSVEVFPYTECTAKVLRFLSKIEGGGWQATTDGISRGHKLSHEIKSVEIDPVVEAGGRSNAFPPKRMCTEEWRSIFSVSLENGGC</sequence>
<evidence type="ECO:0000313" key="2">
    <source>
        <dbReference type="Proteomes" id="UP000499080"/>
    </source>
</evidence>
<evidence type="ECO:0000313" key="1">
    <source>
        <dbReference type="EMBL" id="GBM11754.1"/>
    </source>
</evidence>
<dbReference type="EMBL" id="BGPR01000304">
    <property type="protein sequence ID" value="GBM11754.1"/>
    <property type="molecule type" value="Genomic_DNA"/>
</dbReference>
<proteinExistence type="predicted"/>
<dbReference type="AlphaFoldDB" id="A0A4Y2D707"/>
<comment type="caution">
    <text evidence="1">The sequence shown here is derived from an EMBL/GenBank/DDBJ whole genome shotgun (WGS) entry which is preliminary data.</text>
</comment>
<organism evidence="1 2">
    <name type="scientific">Araneus ventricosus</name>
    <name type="common">Orbweaver spider</name>
    <name type="synonym">Epeira ventricosa</name>
    <dbReference type="NCBI Taxonomy" id="182803"/>
    <lineage>
        <taxon>Eukaryota</taxon>
        <taxon>Metazoa</taxon>
        <taxon>Ecdysozoa</taxon>
        <taxon>Arthropoda</taxon>
        <taxon>Chelicerata</taxon>
        <taxon>Arachnida</taxon>
        <taxon>Araneae</taxon>
        <taxon>Araneomorphae</taxon>
        <taxon>Entelegynae</taxon>
        <taxon>Araneoidea</taxon>
        <taxon>Araneidae</taxon>
        <taxon>Araneus</taxon>
    </lineage>
</organism>
<gene>
    <name evidence="1" type="ORF">AVEN_22897_1</name>
</gene>